<evidence type="ECO:0000313" key="3">
    <source>
        <dbReference type="Proteomes" id="UP000472267"/>
    </source>
</evidence>
<feature type="transmembrane region" description="Helical" evidence="1">
    <location>
        <begin position="56"/>
        <end position="78"/>
    </location>
</feature>
<protein>
    <submittedName>
        <fullName evidence="2">Uncharacterized protein</fullName>
    </submittedName>
</protein>
<sequence length="119" mass="13208">MNRTVLLSLLTRCRKVLEDSGFNTSGQQTHTGAASVSNASQAANVSASREASDSSYLYIVFVMLFYSTLAMMLFKCFISSDEEEKDSCEEFLSPGQPSTQTFNQGHMAEKLHFEEENSL</sequence>
<keyword evidence="3" id="KW-1185">Reference proteome</keyword>
<dbReference type="OMA" id="ISQCVLQ"/>
<dbReference type="Ensembl" id="ENSSFAT00005005868.1">
    <property type="protein sequence ID" value="ENSSFAP00005005556.1"/>
    <property type="gene ID" value="ENSSFAG00005003473.1"/>
</dbReference>
<keyword evidence="1" id="KW-1133">Transmembrane helix</keyword>
<dbReference type="InParanoid" id="A0A672FF64"/>
<accession>A0A672FF64</accession>
<keyword evidence="1" id="KW-0472">Membrane</keyword>
<reference evidence="2" key="2">
    <citation type="submission" date="2025-08" db="UniProtKB">
        <authorList>
            <consortium name="Ensembl"/>
        </authorList>
    </citation>
    <scope>IDENTIFICATION</scope>
</reference>
<reference evidence="2" key="3">
    <citation type="submission" date="2025-09" db="UniProtKB">
        <authorList>
            <consortium name="Ensembl"/>
        </authorList>
    </citation>
    <scope>IDENTIFICATION</scope>
</reference>
<evidence type="ECO:0000256" key="1">
    <source>
        <dbReference type="SAM" id="Phobius"/>
    </source>
</evidence>
<dbReference type="AlphaFoldDB" id="A0A672FF64"/>
<proteinExistence type="predicted"/>
<organism evidence="2 3">
    <name type="scientific">Salarias fasciatus</name>
    <name type="common">Jewelled blenny</name>
    <name type="synonym">Blennius fasciatus</name>
    <dbReference type="NCBI Taxonomy" id="181472"/>
    <lineage>
        <taxon>Eukaryota</taxon>
        <taxon>Metazoa</taxon>
        <taxon>Chordata</taxon>
        <taxon>Craniata</taxon>
        <taxon>Vertebrata</taxon>
        <taxon>Euteleostomi</taxon>
        <taxon>Actinopterygii</taxon>
        <taxon>Neopterygii</taxon>
        <taxon>Teleostei</taxon>
        <taxon>Neoteleostei</taxon>
        <taxon>Acanthomorphata</taxon>
        <taxon>Ovalentaria</taxon>
        <taxon>Blenniimorphae</taxon>
        <taxon>Blenniiformes</taxon>
        <taxon>Blennioidei</taxon>
        <taxon>Blenniidae</taxon>
        <taxon>Salariinae</taxon>
        <taxon>Salarias</taxon>
    </lineage>
</organism>
<name>A0A672FF64_SALFA</name>
<reference evidence="2" key="1">
    <citation type="submission" date="2019-06" db="EMBL/GenBank/DDBJ databases">
        <authorList>
            <consortium name="Wellcome Sanger Institute Data Sharing"/>
        </authorList>
    </citation>
    <scope>NUCLEOTIDE SEQUENCE [LARGE SCALE GENOMIC DNA]</scope>
</reference>
<evidence type="ECO:0000313" key="2">
    <source>
        <dbReference type="Ensembl" id="ENSSFAP00005005556.1"/>
    </source>
</evidence>
<dbReference type="Proteomes" id="UP000472267">
    <property type="component" value="Chromosome 18"/>
</dbReference>
<keyword evidence="1" id="KW-0812">Transmembrane</keyword>